<dbReference type="AlphaFoldDB" id="A0A1V9Y853"/>
<feature type="repeat" description="ANK" evidence="3">
    <location>
        <begin position="180"/>
        <end position="212"/>
    </location>
</feature>
<dbReference type="Proteomes" id="UP000243217">
    <property type="component" value="Unassembled WGS sequence"/>
</dbReference>
<protein>
    <submittedName>
        <fullName evidence="5">Uncharacterized protein</fullName>
    </submittedName>
</protein>
<keyword evidence="2 3" id="KW-0040">ANK repeat</keyword>
<evidence type="ECO:0000256" key="1">
    <source>
        <dbReference type="ARBA" id="ARBA00022737"/>
    </source>
</evidence>
<dbReference type="OrthoDB" id="194358at2759"/>
<dbReference type="Gene3D" id="1.25.40.20">
    <property type="entry name" value="Ankyrin repeat-containing domain"/>
    <property type="match status" value="1"/>
</dbReference>
<keyword evidence="4" id="KW-0812">Transmembrane</keyword>
<reference evidence="5 6" key="1">
    <citation type="journal article" date="2014" name="Genome Biol. Evol.">
        <title>The secreted proteins of Achlya hypogyna and Thraustotheca clavata identify the ancestral oomycete secretome and reveal gene acquisitions by horizontal gene transfer.</title>
        <authorList>
            <person name="Misner I."/>
            <person name="Blouin N."/>
            <person name="Leonard G."/>
            <person name="Richards T.A."/>
            <person name="Lane C.E."/>
        </authorList>
    </citation>
    <scope>NUCLEOTIDE SEQUENCE [LARGE SCALE GENOMIC DNA]</scope>
    <source>
        <strain evidence="5 6">ATCC 34112</strain>
    </source>
</reference>
<dbReference type="GO" id="GO:0004842">
    <property type="term" value="F:ubiquitin-protein transferase activity"/>
    <property type="evidence" value="ECO:0007669"/>
    <property type="project" value="TreeGrafter"/>
</dbReference>
<dbReference type="SUPFAM" id="SSF48403">
    <property type="entry name" value="Ankyrin repeat"/>
    <property type="match status" value="1"/>
</dbReference>
<evidence type="ECO:0000256" key="2">
    <source>
        <dbReference type="ARBA" id="ARBA00023043"/>
    </source>
</evidence>
<keyword evidence="4" id="KW-1133">Transmembrane helix</keyword>
<evidence type="ECO:0000313" key="6">
    <source>
        <dbReference type="Proteomes" id="UP000243217"/>
    </source>
</evidence>
<dbReference type="PANTHER" id="PTHR24171:SF8">
    <property type="entry name" value="BRCA1-ASSOCIATED RING DOMAIN PROTEIN 1"/>
    <property type="match status" value="1"/>
</dbReference>
<accession>A0A1V9Y853</accession>
<organism evidence="5 6">
    <name type="scientific">Thraustotheca clavata</name>
    <dbReference type="NCBI Taxonomy" id="74557"/>
    <lineage>
        <taxon>Eukaryota</taxon>
        <taxon>Sar</taxon>
        <taxon>Stramenopiles</taxon>
        <taxon>Oomycota</taxon>
        <taxon>Saprolegniomycetes</taxon>
        <taxon>Saprolegniales</taxon>
        <taxon>Achlyaceae</taxon>
        <taxon>Thraustotheca</taxon>
    </lineage>
</organism>
<dbReference type="SMART" id="SM00248">
    <property type="entry name" value="ANK"/>
    <property type="match status" value="2"/>
</dbReference>
<dbReference type="STRING" id="74557.A0A1V9Y853"/>
<dbReference type="EMBL" id="JNBS01004873">
    <property type="protein sequence ID" value="OQR81896.1"/>
    <property type="molecule type" value="Genomic_DNA"/>
</dbReference>
<dbReference type="PANTHER" id="PTHR24171">
    <property type="entry name" value="ANKYRIN REPEAT DOMAIN-CONTAINING PROTEIN 39-RELATED"/>
    <property type="match status" value="1"/>
</dbReference>
<evidence type="ECO:0000256" key="3">
    <source>
        <dbReference type="PROSITE-ProRule" id="PRU00023"/>
    </source>
</evidence>
<sequence>MAQEAPTVEDAERVESVVVCLLCCVKSRIIRVFCVTVPGLVLLCIYFITPSRPLVLFIAACIPPGLYLLTLCGLPGVVFYRQFVQDTIDAHKAHRYLSGKNSKVACDATDTVATFPLMLQAAKTNDVDSIRWCLDQGQFPDETDHLGRSPLHWACFSGSDDAAEALIKSGASLDLHDKLEGLAPLHYAAFYGHLKLTRILVTNGANMEIENNNHMNPLQLTEAARLKTQTVLPVHPLIIKYLRTAMGDRATPPLEHTCGITVARLLENHS</sequence>
<evidence type="ECO:0000313" key="5">
    <source>
        <dbReference type="EMBL" id="OQR81896.1"/>
    </source>
</evidence>
<keyword evidence="1" id="KW-0677">Repeat</keyword>
<keyword evidence="4" id="KW-0472">Membrane</keyword>
<dbReference type="Pfam" id="PF00023">
    <property type="entry name" value="Ank"/>
    <property type="match status" value="1"/>
</dbReference>
<dbReference type="GO" id="GO:0085020">
    <property type="term" value="P:protein K6-linked ubiquitination"/>
    <property type="evidence" value="ECO:0007669"/>
    <property type="project" value="TreeGrafter"/>
</dbReference>
<feature type="repeat" description="ANK" evidence="3">
    <location>
        <begin position="146"/>
        <end position="178"/>
    </location>
</feature>
<dbReference type="InterPro" id="IPR002110">
    <property type="entry name" value="Ankyrin_rpt"/>
</dbReference>
<dbReference type="Pfam" id="PF12796">
    <property type="entry name" value="Ank_2"/>
    <property type="match status" value="1"/>
</dbReference>
<dbReference type="PROSITE" id="PS50088">
    <property type="entry name" value="ANK_REPEAT"/>
    <property type="match status" value="2"/>
</dbReference>
<name>A0A1V9Y853_9STRA</name>
<keyword evidence="6" id="KW-1185">Reference proteome</keyword>
<proteinExistence type="predicted"/>
<dbReference type="PROSITE" id="PS50297">
    <property type="entry name" value="ANK_REP_REGION"/>
    <property type="match status" value="2"/>
</dbReference>
<feature type="transmembrane region" description="Helical" evidence="4">
    <location>
        <begin position="54"/>
        <end position="80"/>
    </location>
</feature>
<evidence type="ECO:0000256" key="4">
    <source>
        <dbReference type="SAM" id="Phobius"/>
    </source>
</evidence>
<dbReference type="InterPro" id="IPR036770">
    <property type="entry name" value="Ankyrin_rpt-contain_sf"/>
</dbReference>
<comment type="caution">
    <text evidence="5">The sequence shown here is derived from an EMBL/GenBank/DDBJ whole genome shotgun (WGS) entry which is preliminary data.</text>
</comment>
<gene>
    <name evidence="5" type="ORF">THRCLA_11308</name>
</gene>
<feature type="transmembrane region" description="Helical" evidence="4">
    <location>
        <begin position="29"/>
        <end position="48"/>
    </location>
</feature>